<feature type="signal peptide" evidence="1">
    <location>
        <begin position="1"/>
        <end position="20"/>
    </location>
</feature>
<dbReference type="AlphaFoldDB" id="A0A5B8VDM3"/>
<dbReference type="Gene3D" id="3.10.450.50">
    <property type="match status" value="1"/>
</dbReference>
<keyword evidence="1" id="KW-0732">Signal</keyword>
<organism evidence="2 3">
    <name type="scientific">Panacibacter ginsenosidivorans</name>
    <dbReference type="NCBI Taxonomy" id="1813871"/>
    <lineage>
        <taxon>Bacteria</taxon>
        <taxon>Pseudomonadati</taxon>
        <taxon>Bacteroidota</taxon>
        <taxon>Chitinophagia</taxon>
        <taxon>Chitinophagales</taxon>
        <taxon>Chitinophagaceae</taxon>
        <taxon>Panacibacter</taxon>
    </lineage>
</organism>
<feature type="chain" id="PRO_5023033160" description="Nuclear transport factor 2 family protein" evidence="1">
    <location>
        <begin position="21"/>
        <end position="274"/>
    </location>
</feature>
<accession>A0A5B8VDM3</accession>
<evidence type="ECO:0008006" key="4">
    <source>
        <dbReference type="Google" id="ProtNLM"/>
    </source>
</evidence>
<reference evidence="2 3" key="1">
    <citation type="journal article" date="2016" name="Int. J. Syst. Evol. Microbiol.">
        <title>Panacibacter ginsenosidivorans gen. nov., sp. nov., with ginsenoside converting activity isolated from soil of a ginseng field.</title>
        <authorList>
            <person name="Siddiqi M.Z."/>
            <person name="Muhammad Shafi S."/>
            <person name="Choi K.D."/>
            <person name="Im W.T."/>
        </authorList>
    </citation>
    <scope>NUCLEOTIDE SEQUENCE [LARGE SCALE GENOMIC DNA]</scope>
    <source>
        <strain evidence="2 3">Gsoil1550</strain>
    </source>
</reference>
<dbReference type="Proteomes" id="UP000321533">
    <property type="component" value="Chromosome"/>
</dbReference>
<dbReference type="OrthoDB" id="1119084at2"/>
<gene>
    <name evidence="2" type="ORF">FRZ67_14095</name>
</gene>
<dbReference type="KEGG" id="pgin:FRZ67_14095"/>
<proteinExistence type="predicted"/>
<dbReference type="RefSeq" id="WP_147190321.1">
    <property type="nucleotide sequence ID" value="NZ_CP042435.1"/>
</dbReference>
<evidence type="ECO:0000256" key="1">
    <source>
        <dbReference type="SAM" id="SignalP"/>
    </source>
</evidence>
<evidence type="ECO:0000313" key="3">
    <source>
        <dbReference type="Proteomes" id="UP000321533"/>
    </source>
</evidence>
<evidence type="ECO:0000313" key="2">
    <source>
        <dbReference type="EMBL" id="QEC68378.1"/>
    </source>
</evidence>
<sequence length="274" mass="30636">MMKSYLLSLAIAFTGAQLYAQQPIDKLIATEKSFAATSKEQTTKIAFLSFLDSNCIGYRNGEQVNLFEEYSKRKEDSSKLTWAPEFAIISSSGDLGATTGPWEYRQTSLKDTSVAHGHFATIWKKNDKGEWKAVFDMGIGYNEKINNNSEAAKLVLNKPKEKDSELFLLMNVDMNFTDEFVADKTPAIKKAVRDDSWFSINGSAPLKGATAIKASANILPAGIKFLPIDHIVVSKNTDMFAVYGKAQTGDTKQAHMRLWVKENNEWKLLMMVIH</sequence>
<name>A0A5B8VDM3_9BACT</name>
<protein>
    <recommendedName>
        <fullName evidence="4">Nuclear transport factor 2 family protein</fullName>
    </recommendedName>
</protein>
<dbReference type="EMBL" id="CP042435">
    <property type="protein sequence ID" value="QEC68378.1"/>
    <property type="molecule type" value="Genomic_DNA"/>
</dbReference>
<keyword evidence="3" id="KW-1185">Reference proteome</keyword>